<dbReference type="RefSeq" id="WP_094765992.1">
    <property type="nucleotide sequence ID" value="NZ_FUKQ01000059.1"/>
</dbReference>
<evidence type="ECO:0000259" key="1">
    <source>
        <dbReference type="Pfam" id="PF13672"/>
    </source>
</evidence>
<dbReference type="EMBL" id="FUKQ01000059">
    <property type="protein sequence ID" value="SJN44581.1"/>
    <property type="molecule type" value="Genomic_DNA"/>
</dbReference>
<dbReference type="Pfam" id="PF13672">
    <property type="entry name" value="PP2C_2"/>
    <property type="match status" value="1"/>
</dbReference>
<accession>A0A1R4KJQ7</accession>
<protein>
    <recommendedName>
        <fullName evidence="1">PPM-type phosphatase domain-containing protein</fullName>
    </recommendedName>
</protein>
<evidence type="ECO:0000313" key="3">
    <source>
        <dbReference type="Proteomes" id="UP000188342"/>
    </source>
</evidence>
<gene>
    <name evidence="2" type="ORF">FM114_15225</name>
</gene>
<organism evidence="2 3">
    <name type="scientific">Luteococcus japonicus LSP_Lj1</name>
    <dbReference type="NCBI Taxonomy" id="1255658"/>
    <lineage>
        <taxon>Bacteria</taxon>
        <taxon>Bacillati</taxon>
        <taxon>Actinomycetota</taxon>
        <taxon>Actinomycetes</taxon>
        <taxon>Propionibacteriales</taxon>
        <taxon>Propionibacteriaceae</taxon>
        <taxon>Luteococcus</taxon>
    </lineage>
</organism>
<keyword evidence="3" id="KW-1185">Reference proteome</keyword>
<feature type="domain" description="PPM-type phosphatase" evidence="1">
    <location>
        <begin position="15"/>
        <end position="137"/>
    </location>
</feature>
<sequence length="273" mass="29056">MQPPGSTLTADPRDNQDALALDEQDGIAVVVDGAGLPRDPEAGCRHPVSWYSRALAERYRDLLRDRALPMDGVLALAITQVRALHPECRLDHTAPSATVAAFREADDLVEHLVLCDASIVLAFADGTVVAVTDDRLDRVVGPAQAGLADPAERLVRRLEAMHRTRNVPGGWWCCQHDPAAAFEALTGAHDLRELRGVIAASDGATRGHQSLGLFELAHLADEVLAGDAPRLAATSRADEEARADALRASATTVHDDLSIAWAVTATSGRGPAR</sequence>
<proteinExistence type="predicted"/>
<dbReference type="AlphaFoldDB" id="A0A1R4KJQ7"/>
<dbReference type="OrthoDB" id="3190646at2"/>
<reference evidence="2 3" key="1">
    <citation type="submission" date="2017-02" db="EMBL/GenBank/DDBJ databases">
        <authorList>
            <person name="Peterson S.W."/>
        </authorList>
    </citation>
    <scope>NUCLEOTIDE SEQUENCE [LARGE SCALE GENOMIC DNA]</scope>
    <source>
        <strain evidence="2 3">LSP_Lj1</strain>
    </source>
</reference>
<dbReference type="InterPro" id="IPR001932">
    <property type="entry name" value="PPM-type_phosphatase-like_dom"/>
</dbReference>
<dbReference type="STRING" id="1255658.FM114_15225"/>
<dbReference type="Proteomes" id="UP000188342">
    <property type="component" value="Unassembled WGS sequence"/>
</dbReference>
<evidence type="ECO:0000313" key="2">
    <source>
        <dbReference type="EMBL" id="SJN44581.1"/>
    </source>
</evidence>
<name>A0A1R4KJQ7_9ACTN</name>